<dbReference type="InterPro" id="IPR028909">
    <property type="entry name" value="bL21-like"/>
</dbReference>
<dbReference type="GO" id="GO:0005840">
    <property type="term" value="C:ribosome"/>
    <property type="evidence" value="ECO:0007669"/>
    <property type="project" value="UniProtKB-KW"/>
</dbReference>
<evidence type="ECO:0000313" key="2">
    <source>
        <dbReference type="EMBL" id="HHE07532.1"/>
    </source>
</evidence>
<keyword evidence="2" id="KW-0687">Ribonucleoprotein</keyword>
<feature type="non-terminal residue" evidence="2">
    <location>
        <position position="49"/>
    </location>
</feature>
<dbReference type="AlphaFoldDB" id="A0A7C5H9Q3"/>
<comment type="caution">
    <text evidence="2">The sequence shown here is derived from an EMBL/GenBank/DDBJ whole genome shotgun (WGS) entry which is preliminary data.</text>
</comment>
<accession>A0A7C5H9Q3</accession>
<sequence length="49" mass="5289">MQALIEISDKQFLVQEGDKIFVPNQKAAAGDVLEVKSLMKVGQADSALN</sequence>
<reference evidence="2" key="1">
    <citation type="journal article" date="2020" name="mSystems">
        <title>Genome- and Community-Level Interaction Insights into Carbon Utilization and Element Cycling Functions of Hydrothermarchaeota in Hydrothermal Sediment.</title>
        <authorList>
            <person name="Zhou Z."/>
            <person name="Liu Y."/>
            <person name="Xu W."/>
            <person name="Pan J."/>
            <person name="Luo Z.H."/>
            <person name="Li M."/>
        </authorList>
    </citation>
    <scope>NUCLEOTIDE SEQUENCE [LARGE SCALE GENOMIC DNA]</scope>
    <source>
        <strain evidence="2">HyVt-628</strain>
    </source>
</reference>
<dbReference type="Pfam" id="PF00829">
    <property type="entry name" value="Ribosomal_L21p"/>
    <property type="match status" value="1"/>
</dbReference>
<organism evidence="2">
    <name type="scientific">Chlorobaculum parvum</name>
    <dbReference type="NCBI Taxonomy" id="274539"/>
    <lineage>
        <taxon>Bacteria</taxon>
        <taxon>Pseudomonadati</taxon>
        <taxon>Chlorobiota</taxon>
        <taxon>Chlorobiia</taxon>
        <taxon>Chlorobiales</taxon>
        <taxon>Chlorobiaceae</taxon>
        <taxon>Chlorobaculum</taxon>
    </lineage>
</organism>
<gene>
    <name evidence="2" type="ORF">ENL01_01205</name>
</gene>
<dbReference type="GO" id="GO:0005737">
    <property type="term" value="C:cytoplasm"/>
    <property type="evidence" value="ECO:0007669"/>
    <property type="project" value="UniProtKB-ARBA"/>
</dbReference>
<name>A0A7C5H9Q3_9CHLB</name>
<dbReference type="SUPFAM" id="SSF141091">
    <property type="entry name" value="L21p-like"/>
    <property type="match status" value="1"/>
</dbReference>
<dbReference type="EMBL" id="DRSK01000073">
    <property type="protein sequence ID" value="HHE07532.1"/>
    <property type="molecule type" value="Genomic_DNA"/>
</dbReference>
<dbReference type="InterPro" id="IPR036164">
    <property type="entry name" value="bL21-like_sf"/>
</dbReference>
<keyword evidence="2" id="KW-0689">Ribosomal protein</keyword>
<evidence type="ECO:0000256" key="1">
    <source>
        <dbReference type="ARBA" id="ARBA00035483"/>
    </source>
</evidence>
<proteinExistence type="predicted"/>
<protein>
    <recommendedName>
        <fullName evidence="1">50S ribosomal protein L21</fullName>
    </recommendedName>
</protein>
<dbReference type="Proteomes" id="UP000886059">
    <property type="component" value="Unassembled WGS sequence"/>
</dbReference>